<feature type="region of interest" description="Disordered" evidence="1">
    <location>
        <begin position="1"/>
        <end position="23"/>
    </location>
</feature>
<dbReference type="EMBL" id="GG738927">
    <property type="protein sequence ID" value="EFC36662.1"/>
    <property type="molecule type" value="Genomic_DNA"/>
</dbReference>
<dbReference type="OrthoDB" id="196547at2759"/>
<feature type="transmembrane region" description="Helical" evidence="2">
    <location>
        <begin position="390"/>
        <end position="417"/>
    </location>
</feature>
<dbReference type="PANTHER" id="PTHR10845">
    <property type="entry name" value="REGULATOR OF G PROTEIN SIGNALING"/>
    <property type="match status" value="1"/>
</dbReference>
<organism evidence="6">
    <name type="scientific">Naegleria gruberi</name>
    <name type="common">Amoeba</name>
    <dbReference type="NCBI Taxonomy" id="5762"/>
    <lineage>
        <taxon>Eukaryota</taxon>
        <taxon>Discoba</taxon>
        <taxon>Heterolobosea</taxon>
        <taxon>Tetramitia</taxon>
        <taxon>Eutetramitia</taxon>
        <taxon>Vahlkampfiidae</taxon>
        <taxon>Naegleria</taxon>
    </lineage>
</organism>
<evidence type="ECO:0000259" key="3">
    <source>
        <dbReference type="PROSITE" id="PS50132"/>
    </source>
</evidence>
<evidence type="ECO:0000256" key="1">
    <source>
        <dbReference type="SAM" id="MobiDB-lite"/>
    </source>
</evidence>
<dbReference type="RefSeq" id="XP_002669406.1">
    <property type="nucleotide sequence ID" value="XM_002669360.1"/>
</dbReference>
<dbReference type="InterPro" id="IPR044926">
    <property type="entry name" value="RGS_subdomain_2"/>
</dbReference>
<dbReference type="GO" id="GO:0007165">
    <property type="term" value="P:signal transduction"/>
    <property type="evidence" value="ECO:0007669"/>
    <property type="project" value="InterPro"/>
</dbReference>
<feature type="compositionally biased region" description="Low complexity" evidence="1">
    <location>
        <begin position="1"/>
        <end position="17"/>
    </location>
</feature>
<dbReference type="VEuPathDB" id="AmoebaDB:NAEGRDRAFT_54250"/>
<keyword evidence="2" id="KW-0472">Membrane</keyword>
<keyword evidence="2" id="KW-1133">Transmembrane helix</keyword>
<dbReference type="InterPro" id="IPR003660">
    <property type="entry name" value="HAMP_dom"/>
</dbReference>
<evidence type="ECO:0000259" key="4">
    <source>
        <dbReference type="PROSITE" id="PS50885"/>
    </source>
</evidence>
<dbReference type="Proteomes" id="UP000006671">
    <property type="component" value="Unassembled WGS sequence"/>
</dbReference>
<dbReference type="CDD" id="cd06225">
    <property type="entry name" value="HAMP"/>
    <property type="match status" value="1"/>
</dbReference>
<protein>
    <submittedName>
        <fullName evidence="5">Predicted protein</fullName>
    </submittedName>
</protein>
<dbReference type="PRINTS" id="PR01301">
    <property type="entry name" value="RGSPROTEIN"/>
</dbReference>
<accession>D2W2R3</accession>
<dbReference type="Gene3D" id="1.10.167.10">
    <property type="entry name" value="Regulator of G-protein Signalling 4, domain 2"/>
    <property type="match status" value="1"/>
</dbReference>
<dbReference type="InParanoid" id="D2W2R3"/>
<reference evidence="5 6" key="1">
    <citation type="journal article" date="2010" name="Cell">
        <title>The genome of Naegleria gruberi illuminates early eukaryotic versatility.</title>
        <authorList>
            <person name="Fritz-Laylin L.K."/>
            <person name="Prochnik S.E."/>
            <person name="Ginger M.L."/>
            <person name="Dacks J.B."/>
            <person name="Carpenter M.L."/>
            <person name="Field M.C."/>
            <person name="Kuo A."/>
            <person name="Paredez A."/>
            <person name="Chapman J."/>
            <person name="Pham J."/>
            <person name="Shu S."/>
            <person name="Neupane R."/>
            <person name="Cipriano M."/>
            <person name="Mancuso J."/>
            <person name="Tu H."/>
            <person name="Salamov A."/>
            <person name="Lindquist E."/>
            <person name="Shapiro H."/>
            <person name="Lucas S."/>
            <person name="Grigoriev I.V."/>
            <person name="Cande W.Z."/>
            <person name="Fulton C."/>
            <person name="Rokhsar D.S."/>
            <person name="Dawson S.C."/>
        </authorList>
    </citation>
    <scope>NUCLEOTIDE SEQUENCE [LARGE SCALE GENOMIC DNA]</scope>
    <source>
        <strain evidence="5 6">NEG-M</strain>
    </source>
</reference>
<dbReference type="SMART" id="SM00304">
    <property type="entry name" value="HAMP"/>
    <property type="match status" value="1"/>
</dbReference>
<keyword evidence="6" id="KW-1185">Reference proteome</keyword>
<dbReference type="GO" id="GO:0016020">
    <property type="term" value="C:membrane"/>
    <property type="evidence" value="ECO:0007669"/>
    <property type="project" value="InterPro"/>
</dbReference>
<dbReference type="InterPro" id="IPR016137">
    <property type="entry name" value="RGS"/>
</dbReference>
<dbReference type="Gene3D" id="6.10.340.10">
    <property type="match status" value="1"/>
</dbReference>
<dbReference type="SUPFAM" id="SSF48097">
    <property type="entry name" value="Regulator of G-protein signaling, RGS"/>
    <property type="match status" value="1"/>
</dbReference>
<dbReference type="STRING" id="5762.D2W2R3"/>
<name>D2W2R3_NAEGR</name>
<dbReference type="KEGG" id="ngr:NAEGRDRAFT_54250"/>
<dbReference type="InterPro" id="IPR036305">
    <property type="entry name" value="RGS_sf"/>
</dbReference>
<evidence type="ECO:0000313" key="5">
    <source>
        <dbReference type="EMBL" id="EFC36662.1"/>
    </source>
</evidence>
<dbReference type="SMART" id="SM00315">
    <property type="entry name" value="RGS"/>
    <property type="match status" value="1"/>
</dbReference>
<dbReference type="PANTHER" id="PTHR10845:SF192">
    <property type="entry name" value="DOUBLE HIT, ISOFORM B"/>
    <property type="match status" value="1"/>
</dbReference>
<proteinExistence type="predicted"/>
<dbReference type="PROSITE" id="PS50132">
    <property type="entry name" value="RGS"/>
    <property type="match status" value="1"/>
</dbReference>
<gene>
    <name evidence="5" type="ORF">NAEGRDRAFT_54250</name>
</gene>
<dbReference type="AlphaFoldDB" id="D2W2R3"/>
<dbReference type="GeneID" id="8860779"/>
<feature type="domain" description="RGS" evidence="3">
    <location>
        <begin position="639"/>
        <end position="748"/>
    </location>
</feature>
<dbReference type="PROSITE" id="PS50885">
    <property type="entry name" value="HAMP"/>
    <property type="match status" value="1"/>
</dbReference>
<dbReference type="Pfam" id="PF00615">
    <property type="entry name" value="RGS"/>
    <property type="match status" value="1"/>
</dbReference>
<keyword evidence="2" id="KW-0812">Transmembrane</keyword>
<evidence type="ECO:0000256" key="2">
    <source>
        <dbReference type="SAM" id="Phobius"/>
    </source>
</evidence>
<sequence>MKTRQITPSPLTISSSSNRPEKHSNNNIKTCCFGRNFSLRVKTTFVLIIMFLGLMALCLGILLAAFFVVFQNVEYQQAKEASKRVSRALLDDLNYLQSKVFEFGAFDDTVSVYENLTQENIGNYTEMYWHCVYLNSVNVNMAFLYSKDGTLITKVHCFKGQMIEQVPDEFSSLEKNSYGNFFLQDIENVWSRKSGILIPKKTIFEMATSDESRNFLSSYESNVTNIVLVAAMPVQSTNYDYSRGLVLFAKYQLDEHALDMAERTQLCMTMMNLKNETDLYSFKESIGSLDTNAFSSGTDWKVTNITTSSYLTDWIDNESSLVQFLDSSEENSVKLNNRQCWKDNMNDESSVSFNAGSPTDRMASYQAFYTLDGEKSLIIRSDIPRKTFQIGMASFLVVWSVMTFMIVVMSIAIVCFVEMIVLRRVISLSSTVQRVHDTVNYAIRAPKLGNDELGQLSKDLNTMLGEIEHVQNQLEKDNTVMQDLLEKTALEEAKSRCVMNSIDDFIVTVDCSNGMLLNINLSFESRILRKQRASVNFEALPFNQAVFAYFKEIPSLELLLQKLENLATTGSHWETTILSGFGLNIPVHVTAKRIKVIMGKFTRVDAYMIVARNLSDQNEMKQTIKNKQDKLDEMKQHSDFDRYMTDPILRQQFKEFCTKERAEENVIFLEQVMEYKKLSRTHERAKKQKEIIEMFLSENSATPINISKQVFTTEVKKILEGFGQLQLFDNLETIIKSMLILDKFKRFISQFETSQMTTIDTDNMSSSGSIASDASYQHTFTSTD</sequence>
<feature type="domain" description="HAMP" evidence="4">
    <location>
        <begin position="419"/>
        <end position="472"/>
    </location>
</feature>
<evidence type="ECO:0000313" key="6">
    <source>
        <dbReference type="Proteomes" id="UP000006671"/>
    </source>
</evidence>
<feature type="transmembrane region" description="Helical" evidence="2">
    <location>
        <begin position="45"/>
        <end position="70"/>
    </location>
</feature>